<sequence length="185" mass="20106">MNEKVRVPELLQESIFESSGNKSIYPVHDTLFFTFVLFVSAADIATGIAGVVYKEKVGDGIMQYLKAAVDAYQPGEGQKLTALDLNQVTFQCCGYESSTDYLKKLQSVPQSCCAYGNCVSIGANLPSDLPGCKERAIGIQSRTLIICAVIIALALVQLVGLVFSMILCCAAKDRHSRTHYRPVQS</sequence>
<dbReference type="Proteomes" id="UP000281553">
    <property type="component" value="Unassembled WGS sequence"/>
</dbReference>
<dbReference type="EMBL" id="UYRU01066761">
    <property type="protein sequence ID" value="VDN16697.1"/>
    <property type="molecule type" value="Genomic_DNA"/>
</dbReference>
<dbReference type="SUPFAM" id="SSF48652">
    <property type="entry name" value="Tetraspanin"/>
    <property type="match status" value="1"/>
</dbReference>
<dbReference type="InterPro" id="IPR000301">
    <property type="entry name" value="Tetraspanin_animals"/>
</dbReference>
<feature type="disulfide bond" evidence="6">
    <location>
        <begin position="92"/>
        <end position="132"/>
    </location>
</feature>
<comment type="subcellular location">
    <subcellularLocation>
        <location evidence="1 7">Membrane</location>
        <topology evidence="1 7">Multi-pass membrane protein</topology>
    </subcellularLocation>
</comment>
<name>A0A3P7LYJ6_DIBLA</name>
<dbReference type="PIRSF" id="PIRSF002419">
    <property type="entry name" value="Tetraspanin"/>
    <property type="match status" value="1"/>
</dbReference>
<evidence type="ECO:0000313" key="9">
    <source>
        <dbReference type="Proteomes" id="UP000281553"/>
    </source>
</evidence>
<evidence type="ECO:0000256" key="4">
    <source>
        <dbReference type="ARBA" id="ARBA00022989"/>
    </source>
</evidence>
<dbReference type="Pfam" id="PF00335">
    <property type="entry name" value="Tetraspanin"/>
    <property type="match status" value="1"/>
</dbReference>
<dbReference type="InterPro" id="IPR008952">
    <property type="entry name" value="Tetraspanin_EC2_sf"/>
</dbReference>
<comment type="caution">
    <text evidence="7">Lacks conserved residue(s) required for the propagation of feature annotation.</text>
</comment>
<protein>
    <recommendedName>
        <fullName evidence="7">Tetraspanin</fullName>
    </recommendedName>
</protein>
<evidence type="ECO:0000256" key="6">
    <source>
        <dbReference type="PIRSR" id="PIRSR002419-1"/>
    </source>
</evidence>
<feature type="disulfide bond" evidence="6">
    <location>
        <begin position="93"/>
        <end position="113"/>
    </location>
</feature>
<feature type="transmembrane region" description="Helical" evidence="7">
    <location>
        <begin position="143"/>
        <end position="167"/>
    </location>
</feature>
<comment type="similarity">
    <text evidence="2 7">Belongs to the tetraspanin (TM4SF) family.</text>
</comment>
<dbReference type="CDD" id="cd03127">
    <property type="entry name" value="tetraspanin_LEL"/>
    <property type="match status" value="1"/>
</dbReference>
<dbReference type="InterPro" id="IPR018499">
    <property type="entry name" value="Tetraspanin/Peripherin"/>
</dbReference>
<keyword evidence="4 7" id="KW-1133">Transmembrane helix</keyword>
<proteinExistence type="inferred from homology"/>
<evidence type="ECO:0000313" key="8">
    <source>
        <dbReference type="EMBL" id="VDN16697.1"/>
    </source>
</evidence>
<keyword evidence="3 7" id="KW-0812">Transmembrane</keyword>
<keyword evidence="9" id="KW-1185">Reference proteome</keyword>
<dbReference type="OrthoDB" id="10033535at2759"/>
<accession>A0A3P7LYJ6</accession>
<dbReference type="AlphaFoldDB" id="A0A3P7LYJ6"/>
<evidence type="ECO:0000256" key="2">
    <source>
        <dbReference type="ARBA" id="ARBA00006840"/>
    </source>
</evidence>
<gene>
    <name evidence="8" type="ORF">DILT_LOCUS12528</name>
</gene>
<keyword evidence="5 7" id="KW-0472">Membrane</keyword>
<evidence type="ECO:0000256" key="7">
    <source>
        <dbReference type="RuleBase" id="RU361218"/>
    </source>
</evidence>
<dbReference type="Gene3D" id="1.10.1450.10">
    <property type="entry name" value="Tetraspanin"/>
    <property type="match status" value="1"/>
</dbReference>
<organism evidence="8 9">
    <name type="scientific">Dibothriocephalus latus</name>
    <name type="common">Fish tapeworm</name>
    <name type="synonym">Diphyllobothrium latum</name>
    <dbReference type="NCBI Taxonomy" id="60516"/>
    <lineage>
        <taxon>Eukaryota</taxon>
        <taxon>Metazoa</taxon>
        <taxon>Spiralia</taxon>
        <taxon>Lophotrochozoa</taxon>
        <taxon>Platyhelminthes</taxon>
        <taxon>Cestoda</taxon>
        <taxon>Eucestoda</taxon>
        <taxon>Diphyllobothriidea</taxon>
        <taxon>Diphyllobothriidae</taxon>
        <taxon>Dibothriocephalus</taxon>
    </lineage>
</organism>
<dbReference type="GO" id="GO:0016020">
    <property type="term" value="C:membrane"/>
    <property type="evidence" value="ECO:0007669"/>
    <property type="project" value="UniProtKB-SubCell"/>
</dbReference>
<feature type="transmembrane region" description="Helical" evidence="7">
    <location>
        <begin position="31"/>
        <end position="53"/>
    </location>
</feature>
<keyword evidence="6" id="KW-1015">Disulfide bond</keyword>
<evidence type="ECO:0000256" key="5">
    <source>
        <dbReference type="ARBA" id="ARBA00023136"/>
    </source>
</evidence>
<dbReference type="PRINTS" id="PR00259">
    <property type="entry name" value="TMFOUR"/>
</dbReference>
<reference evidence="8 9" key="1">
    <citation type="submission" date="2018-11" db="EMBL/GenBank/DDBJ databases">
        <authorList>
            <consortium name="Pathogen Informatics"/>
        </authorList>
    </citation>
    <scope>NUCLEOTIDE SEQUENCE [LARGE SCALE GENOMIC DNA]</scope>
</reference>
<evidence type="ECO:0000256" key="1">
    <source>
        <dbReference type="ARBA" id="ARBA00004141"/>
    </source>
</evidence>
<evidence type="ECO:0000256" key="3">
    <source>
        <dbReference type="ARBA" id="ARBA00022692"/>
    </source>
</evidence>